<evidence type="ECO:0000313" key="2">
    <source>
        <dbReference type="EMBL" id="MXQ14267.1"/>
    </source>
</evidence>
<evidence type="ECO:0000256" key="1">
    <source>
        <dbReference type="SAM" id="SignalP"/>
    </source>
</evidence>
<gene>
    <name evidence="2" type="ORF">GR328_22990</name>
</gene>
<keyword evidence="3" id="KW-1185">Reference proteome</keyword>
<dbReference type="Proteomes" id="UP000436483">
    <property type="component" value="Unassembled WGS sequence"/>
</dbReference>
<feature type="signal peptide" evidence="1">
    <location>
        <begin position="1"/>
        <end position="22"/>
    </location>
</feature>
<name>A0A7X3SR74_9HYPH</name>
<reference evidence="2 3" key="2">
    <citation type="submission" date="2020-01" db="EMBL/GenBank/DDBJ databases">
        <title>Microvirga sp. nov., an arsenate reduction bacterium isolated from Tibet hotspring sediments.</title>
        <authorList>
            <person name="Xian W.-D."/>
            <person name="Li W.-J."/>
        </authorList>
    </citation>
    <scope>NUCLEOTIDE SEQUENCE [LARGE SCALE GENOMIC DNA]</scope>
    <source>
        <strain evidence="2 3">KCTC 23863</strain>
    </source>
</reference>
<dbReference type="EMBL" id="WURB01000029">
    <property type="protein sequence ID" value="MXQ14267.1"/>
    <property type="molecule type" value="Genomic_DNA"/>
</dbReference>
<keyword evidence="1" id="KW-0732">Signal</keyword>
<proteinExistence type="predicted"/>
<feature type="non-terminal residue" evidence="2">
    <location>
        <position position="65"/>
    </location>
</feature>
<protein>
    <submittedName>
        <fullName evidence="2">ABC transporter permease</fullName>
    </submittedName>
</protein>
<evidence type="ECO:0000313" key="3">
    <source>
        <dbReference type="Proteomes" id="UP000436483"/>
    </source>
</evidence>
<dbReference type="AlphaFoldDB" id="A0A7X3SR74"/>
<reference evidence="2 3" key="1">
    <citation type="submission" date="2019-12" db="EMBL/GenBank/DDBJ databases">
        <authorList>
            <person name="Yuan C.-G."/>
        </authorList>
    </citation>
    <scope>NUCLEOTIDE SEQUENCE [LARGE SCALE GENOMIC DNA]</scope>
    <source>
        <strain evidence="2 3">KCTC 23863</strain>
    </source>
</reference>
<comment type="caution">
    <text evidence="2">The sequence shown here is derived from an EMBL/GenBank/DDBJ whole genome shotgun (WGS) entry which is preliminary data.</text>
</comment>
<feature type="chain" id="PRO_5030846413" evidence="1">
    <location>
        <begin position="23"/>
        <end position="65"/>
    </location>
</feature>
<accession>A0A7X3SR74</accession>
<organism evidence="2 3">
    <name type="scientific">Microvirga makkahensis</name>
    <dbReference type="NCBI Taxonomy" id="1128670"/>
    <lineage>
        <taxon>Bacteria</taxon>
        <taxon>Pseudomonadati</taxon>
        <taxon>Pseudomonadota</taxon>
        <taxon>Alphaproteobacteria</taxon>
        <taxon>Hyphomicrobiales</taxon>
        <taxon>Methylobacteriaceae</taxon>
        <taxon>Microvirga</taxon>
    </lineage>
</organism>
<sequence>MKFKSALLSIVLAGLAAGAAQAQISIKLGVLTDRSGAYSDIGGEGSAVAARMAVEDFIAKSSNKN</sequence>